<evidence type="ECO:0000313" key="2">
    <source>
        <dbReference type="Proteomes" id="UP001054252"/>
    </source>
</evidence>
<reference evidence="1 2" key="1">
    <citation type="journal article" date="2021" name="Commun. Biol.">
        <title>The genome of Shorea leprosula (Dipterocarpaceae) highlights the ecological relevance of drought in aseasonal tropical rainforests.</title>
        <authorList>
            <person name="Ng K.K.S."/>
            <person name="Kobayashi M.J."/>
            <person name="Fawcett J.A."/>
            <person name="Hatakeyama M."/>
            <person name="Paape T."/>
            <person name="Ng C.H."/>
            <person name="Ang C.C."/>
            <person name="Tnah L.H."/>
            <person name="Lee C.T."/>
            <person name="Nishiyama T."/>
            <person name="Sese J."/>
            <person name="O'Brien M.J."/>
            <person name="Copetti D."/>
            <person name="Mohd Noor M.I."/>
            <person name="Ong R.C."/>
            <person name="Putra M."/>
            <person name="Sireger I.Z."/>
            <person name="Indrioko S."/>
            <person name="Kosugi Y."/>
            <person name="Izuno A."/>
            <person name="Isagi Y."/>
            <person name="Lee S.L."/>
            <person name="Shimizu K.K."/>
        </authorList>
    </citation>
    <scope>NUCLEOTIDE SEQUENCE [LARGE SCALE GENOMIC DNA]</scope>
    <source>
        <strain evidence="1">214</strain>
    </source>
</reference>
<dbReference type="AlphaFoldDB" id="A0AAV5KM75"/>
<comment type="caution">
    <text evidence="1">The sequence shown here is derived from an EMBL/GenBank/DDBJ whole genome shotgun (WGS) entry which is preliminary data.</text>
</comment>
<protein>
    <submittedName>
        <fullName evidence="1">Uncharacterized protein</fullName>
    </submittedName>
</protein>
<sequence>MHQKSFSTSIPLPCKIINALIEKILFSPSYYTESARITPINY</sequence>
<keyword evidence="2" id="KW-1185">Reference proteome</keyword>
<name>A0AAV5KM75_9ROSI</name>
<gene>
    <name evidence="1" type="ORF">SLEP1_g34986</name>
</gene>
<organism evidence="1 2">
    <name type="scientific">Rubroshorea leprosula</name>
    <dbReference type="NCBI Taxonomy" id="152421"/>
    <lineage>
        <taxon>Eukaryota</taxon>
        <taxon>Viridiplantae</taxon>
        <taxon>Streptophyta</taxon>
        <taxon>Embryophyta</taxon>
        <taxon>Tracheophyta</taxon>
        <taxon>Spermatophyta</taxon>
        <taxon>Magnoliopsida</taxon>
        <taxon>eudicotyledons</taxon>
        <taxon>Gunneridae</taxon>
        <taxon>Pentapetalae</taxon>
        <taxon>rosids</taxon>
        <taxon>malvids</taxon>
        <taxon>Malvales</taxon>
        <taxon>Dipterocarpaceae</taxon>
        <taxon>Rubroshorea</taxon>
    </lineage>
</organism>
<proteinExistence type="predicted"/>
<accession>A0AAV5KM75</accession>
<dbReference type="EMBL" id="BPVZ01000069">
    <property type="protein sequence ID" value="GKV25568.1"/>
    <property type="molecule type" value="Genomic_DNA"/>
</dbReference>
<dbReference type="Proteomes" id="UP001054252">
    <property type="component" value="Unassembled WGS sequence"/>
</dbReference>
<evidence type="ECO:0000313" key="1">
    <source>
        <dbReference type="EMBL" id="GKV25568.1"/>
    </source>
</evidence>